<reference evidence="7" key="1">
    <citation type="submission" date="2023-05" db="EMBL/GenBank/DDBJ databases">
        <title>Genome and transcriptome analyses reveal genes involved in the formation of fine ridges on petal epidermal cells in Hibiscus trionum.</title>
        <authorList>
            <person name="Koshimizu S."/>
            <person name="Masuda S."/>
            <person name="Ishii T."/>
            <person name="Shirasu K."/>
            <person name="Hoshino A."/>
            <person name="Arita M."/>
        </authorList>
    </citation>
    <scope>NUCLEOTIDE SEQUENCE</scope>
    <source>
        <strain evidence="7">Hamamatsu line</strain>
    </source>
</reference>
<evidence type="ECO:0000256" key="2">
    <source>
        <dbReference type="ARBA" id="ARBA00010271"/>
    </source>
</evidence>
<evidence type="ECO:0000256" key="5">
    <source>
        <dbReference type="ARBA" id="ARBA00023034"/>
    </source>
</evidence>
<keyword evidence="3" id="KW-0328">Glycosyltransferase</keyword>
<evidence type="ECO:0000259" key="6">
    <source>
        <dbReference type="Pfam" id="PF03016"/>
    </source>
</evidence>
<evidence type="ECO:0000313" key="8">
    <source>
        <dbReference type="Proteomes" id="UP001165190"/>
    </source>
</evidence>
<proteinExistence type="inferred from homology"/>
<dbReference type="Proteomes" id="UP001165190">
    <property type="component" value="Unassembled WGS sequence"/>
</dbReference>
<evidence type="ECO:0000256" key="4">
    <source>
        <dbReference type="ARBA" id="ARBA00022968"/>
    </source>
</evidence>
<organism evidence="7 8">
    <name type="scientific">Hibiscus trionum</name>
    <name type="common">Flower of an hour</name>
    <dbReference type="NCBI Taxonomy" id="183268"/>
    <lineage>
        <taxon>Eukaryota</taxon>
        <taxon>Viridiplantae</taxon>
        <taxon>Streptophyta</taxon>
        <taxon>Embryophyta</taxon>
        <taxon>Tracheophyta</taxon>
        <taxon>Spermatophyta</taxon>
        <taxon>Magnoliopsida</taxon>
        <taxon>eudicotyledons</taxon>
        <taxon>Gunneridae</taxon>
        <taxon>Pentapetalae</taxon>
        <taxon>rosids</taxon>
        <taxon>malvids</taxon>
        <taxon>Malvales</taxon>
        <taxon>Malvaceae</taxon>
        <taxon>Malvoideae</taxon>
        <taxon>Hibiscus</taxon>
    </lineage>
</organism>
<gene>
    <name evidence="7" type="ORF">HRI_003896600</name>
</gene>
<comment type="subcellular location">
    <subcellularLocation>
        <location evidence="1">Golgi apparatus membrane</location>
        <topology evidence="1">Single-pass type II membrane protein</topology>
    </subcellularLocation>
</comment>
<accession>A0A9W7MHM7</accession>
<dbReference type="OrthoDB" id="1924787at2759"/>
<dbReference type="InterPro" id="IPR004263">
    <property type="entry name" value="Exostosin"/>
</dbReference>
<dbReference type="InterPro" id="IPR040911">
    <property type="entry name" value="Exostosin_GT47"/>
</dbReference>
<protein>
    <recommendedName>
        <fullName evidence="6">Exostosin GT47 domain-containing protein</fullName>
    </recommendedName>
</protein>
<comment type="caution">
    <text evidence="7">The sequence shown here is derived from an EMBL/GenBank/DDBJ whole genome shotgun (WGS) entry which is preliminary data.</text>
</comment>
<keyword evidence="4" id="KW-0812">Transmembrane</keyword>
<dbReference type="GO" id="GO:0016757">
    <property type="term" value="F:glycosyltransferase activity"/>
    <property type="evidence" value="ECO:0007669"/>
    <property type="project" value="UniProtKB-KW"/>
</dbReference>
<dbReference type="EMBL" id="BSYR01000035">
    <property type="protein sequence ID" value="GMJ02274.1"/>
    <property type="molecule type" value="Genomic_DNA"/>
</dbReference>
<sequence>MSQSRVFQAHAHTTSFCTRAHQVAALFLVTATFFLTRLFDQSFPPSSCYLDNGRPSPNANLYVAKTNGASHLLWSERGYGSHLSFKIYVYDENEIDGLKELLYGRDGSISTNACLKGQWASQVKIHRLLLESRFRTRKKEEADLFFVPAYVKCVRMLGGLNDKEINQTYVKVLSQMPYFRRSGGRNHIFVFPSGAGAHLFRSWATYINRSIILTPEGDRTDKRDVSAFNTWKDIIIPGNVDDGMTKTGPTIFQPWPLSKRKYLANYLGRAQKKVGRLKLIELAKEYPDKLECPELQFSGSNKLGRLEYFQHLGNAKFCLAPRGESSWTLRFYEAFFVECVPVILSDQVELPFQNVIDYTQISIKWPSSSIGPELLDYLASIPDEVIEEIIARGRQVRCMWVYASDSEPCSTMRALMWELQRKVRQFQQSAETFWLHNGSVVNRDLVEFANWKPPMHLP</sequence>
<dbReference type="Pfam" id="PF03016">
    <property type="entry name" value="Exostosin_GT47"/>
    <property type="match status" value="1"/>
</dbReference>
<dbReference type="PANTHER" id="PTHR11062">
    <property type="entry name" value="EXOSTOSIN HEPARAN SULFATE GLYCOSYLTRANSFERASE -RELATED"/>
    <property type="match status" value="1"/>
</dbReference>
<comment type="similarity">
    <text evidence="2">Belongs to the glycosyltransferase 47 family.</text>
</comment>
<name>A0A9W7MHM7_HIBTR</name>
<keyword evidence="8" id="KW-1185">Reference proteome</keyword>
<evidence type="ECO:0000256" key="1">
    <source>
        <dbReference type="ARBA" id="ARBA00004323"/>
    </source>
</evidence>
<evidence type="ECO:0000313" key="7">
    <source>
        <dbReference type="EMBL" id="GMJ02274.1"/>
    </source>
</evidence>
<evidence type="ECO:0000256" key="3">
    <source>
        <dbReference type="ARBA" id="ARBA00022676"/>
    </source>
</evidence>
<keyword evidence="5" id="KW-0333">Golgi apparatus</keyword>
<dbReference type="GO" id="GO:0000139">
    <property type="term" value="C:Golgi membrane"/>
    <property type="evidence" value="ECO:0007669"/>
    <property type="project" value="UniProtKB-SubCell"/>
</dbReference>
<feature type="domain" description="Exostosin GT47" evidence="6">
    <location>
        <begin position="84"/>
        <end position="368"/>
    </location>
</feature>
<dbReference type="AlphaFoldDB" id="A0A9W7MHM7"/>
<dbReference type="PANTHER" id="PTHR11062:SF281">
    <property type="entry name" value="EXOSTOSIN-LIKE 2"/>
    <property type="match status" value="1"/>
</dbReference>
<keyword evidence="3" id="KW-0808">Transferase</keyword>
<keyword evidence="4" id="KW-0735">Signal-anchor</keyword>